<organism evidence="1 2">
    <name type="scientific">Pseudoalteromonas spongiae</name>
    <dbReference type="NCBI Taxonomy" id="298657"/>
    <lineage>
        <taxon>Bacteria</taxon>
        <taxon>Pseudomonadati</taxon>
        <taxon>Pseudomonadota</taxon>
        <taxon>Gammaproteobacteria</taxon>
        <taxon>Alteromonadales</taxon>
        <taxon>Pseudoalteromonadaceae</taxon>
        <taxon>Pseudoalteromonas</taxon>
    </lineage>
</organism>
<comment type="caution">
    <text evidence="1">The sequence shown here is derived from an EMBL/GenBank/DDBJ whole genome shotgun (WGS) entry which is preliminary data.</text>
</comment>
<dbReference type="Proteomes" id="UP001382455">
    <property type="component" value="Unassembled WGS sequence"/>
</dbReference>
<dbReference type="EMBL" id="JBAWKS010000001">
    <property type="protein sequence ID" value="MEI4548638.1"/>
    <property type="molecule type" value="Genomic_DNA"/>
</dbReference>
<reference evidence="1 2" key="1">
    <citation type="submission" date="2023-12" db="EMBL/GenBank/DDBJ databases">
        <title>Friends and Foes: Symbiotic and Algicidal bacterial influence on Karenia brevis blooms.</title>
        <authorList>
            <person name="Fei C."/>
            <person name="Mohamed A.R."/>
            <person name="Booker A."/>
            <person name="Arshad M."/>
            <person name="Klass S."/>
            <person name="Ahn S."/>
            <person name="Gilbert P.M."/>
            <person name="Heil C.A."/>
            <person name="Martinez J.M."/>
            <person name="Amin S.A."/>
        </authorList>
    </citation>
    <scope>NUCLEOTIDE SEQUENCE [LARGE SCALE GENOMIC DNA]</scope>
    <source>
        <strain evidence="1 2">CE15</strain>
    </source>
</reference>
<accession>A0ABU8EQZ1</accession>
<dbReference type="RefSeq" id="WP_010560955.1">
    <property type="nucleotide sequence ID" value="NZ_CP023398.1"/>
</dbReference>
<evidence type="ECO:0000313" key="1">
    <source>
        <dbReference type="EMBL" id="MEI4548638.1"/>
    </source>
</evidence>
<proteinExistence type="predicted"/>
<keyword evidence="2" id="KW-1185">Reference proteome</keyword>
<name>A0ABU8EQZ1_9GAMM</name>
<gene>
    <name evidence="1" type="ORF">WAE96_02815</name>
</gene>
<sequence>MDYLYQGSKIHVALPVDFASINKSKVTFEDKSGNQRVDFENKSDARQFLSWLTSQK</sequence>
<evidence type="ECO:0000313" key="2">
    <source>
        <dbReference type="Proteomes" id="UP001382455"/>
    </source>
</evidence>
<protein>
    <submittedName>
        <fullName evidence="1">Uncharacterized protein</fullName>
    </submittedName>
</protein>